<evidence type="ECO:0000313" key="4">
    <source>
        <dbReference type="Proteomes" id="UP000198956"/>
    </source>
</evidence>
<dbReference type="InterPro" id="IPR000305">
    <property type="entry name" value="GIY-YIG_endonuc"/>
</dbReference>
<dbReference type="SUPFAM" id="SSF82771">
    <property type="entry name" value="GIY-YIG endonuclease"/>
    <property type="match status" value="1"/>
</dbReference>
<dbReference type="Pfam" id="PF01541">
    <property type="entry name" value="GIY-YIG"/>
    <property type="match status" value="1"/>
</dbReference>
<dbReference type="AlphaFoldDB" id="A0A1G7Z2T6"/>
<organism evidence="3 4">
    <name type="scientific">Aneurinibacillus thermoaerophilus</name>
    <dbReference type="NCBI Taxonomy" id="143495"/>
    <lineage>
        <taxon>Bacteria</taxon>
        <taxon>Bacillati</taxon>
        <taxon>Bacillota</taxon>
        <taxon>Bacilli</taxon>
        <taxon>Bacillales</taxon>
        <taxon>Paenibacillaceae</taxon>
        <taxon>Aneurinibacillus group</taxon>
        <taxon>Aneurinibacillus</taxon>
    </lineage>
</organism>
<dbReference type="EMBL" id="FNDE01000009">
    <property type="protein sequence ID" value="SDH03048.1"/>
    <property type="molecule type" value="Genomic_DNA"/>
</dbReference>
<evidence type="ECO:0000313" key="3">
    <source>
        <dbReference type="EMBL" id="SDH03048.1"/>
    </source>
</evidence>
<dbReference type="RefSeq" id="WP_057898121.1">
    <property type="nucleotide sequence ID" value="NZ_FNDE01000009.1"/>
</dbReference>
<reference evidence="3 4" key="1">
    <citation type="submission" date="2016-10" db="EMBL/GenBank/DDBJ databases">
        <authorList>
            <person name="de Groot N.N."/>
        </authorList>
    </citation>
    <scope>NUCLEOTIDE SEQUENCE [LARGE SCALE GENOMIC DNA]</scope>
    <source>
        <strain evidence="3 4">L 420-91</strain>
    </source>
</reference>
<keyword evidence="3" id="KW-0378">Hydrolase</keyword>
<comment type="similarity">
    <text evidence="1">Belongs to the UPF0213 family.</text>
</comment>
<dbReference type="OrthoDB" id="9807770at2"/>
<dbReference type="GO" id="GO:0004519">
    <property type="term" value="F:endonuclease activity"/>
    <property type="evidence" value="ECO:0007669"/>
    <property type="project" value="UniProtKB-KW"/>
</dbReference>
<feature type="domain" description="GIY-YIG" evidence="2">
    <location>
        <begin position="1"/>
        <end position="75"/>
    </location>
</feature>
<gene>
    <name evidence="3" type="ORF">SAMN04489735_10093</name>
</gene>
<dbReference type="InterPro" id="IPR050190">
    <property type="entry name" value="UPF0213_domain"/>
</dbReference>
<keyword evidence="3" id="KW-0540">Nuclease</keyword>
<dbReference type="PANTHER" id="PTHR34477:SF1">
    <property type="entry name" value="UPF0213 PROTEIN YHBQ"/>
    <property type="match status" value="1"/>
</dbReference>
<dbReference type="Gene3D" id="3.40.1440.10">
    <property type="entry name" value="GIY-YIG endonuclease"/>
    <property type="match status" value="1"/>
</dbReference>
<protein>
    <submittedName>
        <fullName evidence="3">Putative endonuclease</fullName>
    </submittedName>
</protein>
<keyword evidence="3" id="KW-0255">Endonuclease</keyword>
<dbReference type="Proteomes" id="UP000198956">
    <property type="component" value="Unassembled WGS sequence"/>
</dbReference>
<dbReference type="PANTHER" id="PTHR34477">
    <property type="entry name" value="UPF0213 PROTEIN YHBQ"/>
    <property type="match status" value="1"/>
</dbReference>
<evidence type="ECO:0000259" key="2">
    <source>
        <dbReference type="PROSITE" id="PS50164"/>
    </source>
</evidence>
<sequence length="85" mass="10230">MYYVYILRCSDQSLYTGYTADVEERVKKHNAGKGARYTRGRTPVELVYVETFLDKSTAMKREYMIKQYARYKKERLIELWKNKDA</sequence>
<dbReference type="CDD" id="cd10456">
    <property type="entry name" value="GIY-YIG_UPF0213"/>
    <property type="match status" value="1"/>
</dbReference>
<dbReference type="PROSITE" id="PS50164">
    <property type="entry name" value="GIY_YIG"/>
    <property type="match status" value="1"/>
</dbReference>
<dbReference type="InterPro" id="IPR035901">
    <property type="entry name" value="GIY-YIG_endonuc_sf"/>
</dbReference>
<proteinExistence type="inferred from homology"/>
<accession>A0A1G7Z2T6</accession>
<name>A0A1G7Z2T6_ANETH</name>
<evidence type="ECO:0000256" key="1">
    <source>
        <dbReference type="ARBA" id="ARBA00007435"/>
    </source>
</evidence>